<feature type="compositionally biased region" description="Acidic residues" evidence="1">
    <location>
        <begin position="135"/>
        <end position="148"/>
    </location>
</feature>
<feature type="region of interest" description="Disordered" evidence="1">
    <location>
        <begin position="1"/>
        <end position="49"/>
    </location>
</feature>
<dbReference type="PANTHER" id="PTHR34117">
    <property type="entry name" value="STYLE CELL-CYCLE INHIBITOR 1"/>
    <property type="match status" value="1"/>
</dbReference>
<evidence type="ECO:0000313" key="3">
    <source>
        <dbReference type="Proteomes" id="UP000799770"/>
    </source>
</evidence>
<feature type="region of interest" description="Disordered" evidence="1">
    <location>
        <begin position="114"/>
        <end position="280"/>
    </location>
</feature>
<protein>
    <submittedName>
        <fullName evidence="2">Uncharacterized protein</fullName>
    </submittedName>
</protein>
<reference evidence="2" key="1">
    <citation type="journal article" date="2020" name="Stud. Mycol.">
        <title>101 Dothideomycetes genomes: a test case for predicting lifestyles and emergence of pathogens.</title>
        <authorList>
            <person name="Haridas S."/>
            <person name="Albert R."/>
            <person name="Binder M."/>
            <person name="Bloem J."/>
            <person name="Labutti K."/>
            <person name="Salamov A."/>
            <person name="Andreopoulos B."/>
            <person name="Baker S."/>
            <person name="Barry K."/>
            <person name="Bills G."/>
            <person name="Bluhm B."/>
            <person name="Cannon C."/>
            <person name="Castanera R."/>
            <person name="Culley D."/>
            <person name="Daum C."/>
            <person name="Ezra D."/>
            <person name="Gonzalez J."/>
            <person name="Henrissat B."/>
            <person name="Kuo A."/>
            <person name="Liang C."/>
            <person name="Lipzen A."/>
            <person name="Lutzoni F."/>
            <person name="Magnuson J."/>
            <person name="Mondo S."/>
            <person name="Nolan M."/>
            <person name="Ohm R."/>
            <person name="Pangilinan J."/>
            <person name="Park H.-J."/>
            <person name="Ramirez L."/>
            <person name="Alfaro M."/>
            <person name="Sun H."/>
            <person name="Tritt A."/>
            <person name="Yoshinaga Y."/>
            <person name="Zwiers L.-H."/>
            <person name="Turgeon B."/>
            <person name="Goodwin S."/>
            <person name="Spatafora J."/>
            <person name="Crous P."/>
            <person name="Grigoriev I."/>
        </authorList>
    </citation>
    <scope>NUCLEOTIDE SEQUENCE</scope>
    <source>
        <strain evidence="2">CBS 627.86</strain>
    </source>
</reference>
<feature type="compositionally biased region" description="Basic residues" evidence="1">
    <location>
        <begin position="1"/>
        <end position="17"/>
    </location>
</feature>
<evidence type="ECO:0000313" key="2">
    <source>
        <dbReference type="EMBL" id="KAF2111753.1"/>
    </source>
</evidence>
<name>A0A6A5YY34_9PLEO</name>
<gene>
    <name evidence="2" type="ORF">BDV96DRAFT_461175</name>
</gene>
<dbReference type="PANTHER" id="PTHR34117:SF1">
    <property type="entry name" value="STYLE CELL-CYCLE INHIBITOR 1"/>
    <property type="match status" value="1"/>
</dbReference>
<dbReference type="InterPro" id="IPR044688">
    <property type="entry name" value="SCI-1-like"/>
</dbReference>
<feature type="compositionally biased region" description="Basic and acidic residues" evidence="1">
    <location>
        <begin position="168"/>
        <end position="245"/>
    </location>
</feature>
<feature type="compositionally biased region" description="Basic residues" evidence="1">
    <location>
        <begin position="26"/>
        <end position="35"/>
    </location>
</feature>
<sequence>HHHSHHHSRRPRSRSRSPHRDDDPHLHKRKRHRSRSPPPRPVVLPYKAQKLHKSQYEEFKPLFQSYLDIQKQIHLEDLDEREAKGRWKSFVGRWNRGDLARSWYDPSMLQTAKETISTYRRPTPPTRPMKSRTEPEDEEMADSDDDDFGPAPPRDLASHSRAGPTAPRLDDIAYRDELISEDRSREGMNYRDDIRFERKQDRKAQKDRLEELLPRADPGSRERQLEKKRETTSTLKEFKDAKEAGDAEVGESELMGDDGIDQYKKQKKEMERKKTERELR</sequence>
<feature type="non-terminal residue" evidence="2">
    <location>
        <position position="1"/>
    </location>
</feature>
<feature type="non-terminal residue" evidence="2">
    <location>
        <position position="280"/>
    </location>
</feature>
<dbReference type="EMBL" id="ML977333">
    <property type="protein sequence ID" value="KAF2111753.1"/>
    <property type="molecule type" value="Genomic_DNA"/>
</dbReference>
<dbReference type="AlphaFoldDB" id="A0A6A5YY34"/>
<dbReference type="OrthoDB" id="2139939at2759"/>
<keyword evidence="3" id="KW-1185">Reference proteome</keyword>
<organism evidence="2 3">
    <name type="scientific">Lophiotrema nucula</name>
    <dbReference type="NCBI Taxonomy" id="690887"/>
    <lineage>
        <taxon>Eukaryota</taxon>
        <taxon>Fungi</taxon>
        <taxon>Dikarya</taxon>
        <taxon>Ascomycota</taxon>
        <taxon>Pezizomycotina</taxon>
        <taxon>Dothideomycetes</taxon>
        <taxon>Pleosporomycetidae</taxon>
        <taxon>Pleosporales</taxon>
        <taxon>Lophiotremataceae</taxon>
        <taxon>Lophiotrema</taxon>
    </lineage>
</organism>
<feature type="compositionally biased region" description="Basic and acidic residues" evidence="1">
    <location>
        <begin position="261"/>
        <end position="280"/>
    </location>
</feature>
<feature type="compositionally biased region" description="Acidic residues" evidence="1">
    <location>
        <begin position="246"/>
        <end position="260"/>
    </location>
</feature>
<accession>A0A6A5YY34</accession>
<proteinExistence type="predicted"/>
<dbReference type="Proteomes" id="UP000799770">
    <property type="component" value="Unassembled WGS sequence"/>
</dbReference>
<evidence type="ECO:0000256" key="1">
    <source>
        <dbReference type="SAM" id="MobiDB-lite"/>
    </source>
</evidence>